<evidence type="ECO:0000313" key="3">
    <source>
        <dbReference type="EMBL" id="ADR20582.1"/>
    </source>
</evidence>
<dbReference type="CAZy" id="GT4">
    <property type="family name" value="Glycosyltransferase Family 4"/>
</dbReference>
<evidence type="ECO:0000259" key="1">
    <source>
        <dbReference type="Pfam" id="PF00534"/>
    </source>
</evidence>
<evidence type="ECO:0000313" key="4">
    <source>
        <dbReference type="Proteomes" id="UP000008720"/>
    </source>
</evidence>
<dbReference type="AlphaFoldDB" id="E4TQ25"/>
<dbReference type="GO" id="GO:0016757">
    <property type="term" value="F:glycosyltransferase activity"/>
    <property type="evidence" value="ECO:0007669"/>
    <property type="project" value="InterPro"/>
</dbReference>
<dbReference type="Pfam" id="PF13477">
    <property type="entry name" value="Glyco_trans_4_2"/>
    <property type="match status" value="1"/>
</dbReference>
<dbReference type="SUPFAM" id="SSF53756">
    <property type="entry name" value="UDP-Glycosyltransferase/glycogen phosphorylase"/>
    <property type="match status" value="1"/>
</dbReference>
<evidence type="ECO:0000259" key="2">
    <source>
        <dbReference type="Pfam" id="PF13477"/>
    </source>
</evidence>
<organism evidence="3 4">
    <name type="scientific">Marivirga tractuosa (strain ATCC 23168 / DSM 4126 / NBRC 15989 / NCIMB 1408 / VKM B-1430 / H-43)</name>
    <name type="common">Microscilla tractuosa</name>
    <name type="synonym">Flexibacter tractuosus</name>
    <dbReference type="NCBI Taxonomy" id="643867"/>
    <lineage>
        <taxon>Bacteria</taxon>
        <taxon>Pseudomonadati</taxon>
        <taxon>Bacteroidota</taxon>
        <taxon>Cytophagia</taxon>
        <taxon>Cytophagales</taxon>
        <taxon>Marivirgaceae</taxon>
        <taxon>Marivirga</taxon>
    </lineage>
</organism>
<feature type="domain" description="Glycosyltransferase subfamily 4-like N-terminal" evidence="2">
    <location>
        <begin position="11"/>
        <end position="150"/>
    </location>
</feature>
<keyword evidence="4" id="KW-1185">Reference proteome</keyword>
<feature type="domain" description="Glycosyl transferase family 1" evidence="1">
    <location>
        <begin position="200"/>
        <end position="358"/>
    </location>
</feature>
<dbReference type="PANTHER" id="PTHR12526:SF630">
    <property type="entry name" value="GLYCOSYLTRANSFERASE"/>
    <property type="match status" value="1"/>
</dbReference>
<dbReference type="CDD" id="cd03808">
    <property type="entry name" value="GT4_CapM-like"/>
    <property type="match status" value="1"/>
</dbReference>
<gene>
    <name evidence="3" type="ordered locus">Ftrac_0578</name>
</gene>
<dbReference type="Proteomes" id="UP000008720">
    <property type="component" value="Chromosome"/>
</dbReference>
<dbReference type="eggNOG" id="COG0438">
    <property type="taxonomic scope" value="Bacteria"/>
</dbReference>
<protein>
    <submittedName>
        <fullName evidence="3">Glycosyl transferase group 1</fullName>
    </submittedName>
</protein>
<dbReference type="PANTHER" id="PTHR12526">
    <property type="entry name" value="GLYCOSYLTRANSFERASE"/>
    <property type="match status" value="1"/>
</dbReference>
<name>E4TQ25_MARTH</name>
<dbReference type="Gene3D" id="3.40.50.2000">
    <property type="entry name" value="Glycogen Phosphorylase B"/>
    <property type="match status" value="2"/>
</dbReference>
<dbReference type="KEGG" id="mtt:Ftrac_0578"/>
<proteinExistence type="predicted"/>
<reference evidence="3 4" key="1">
    <citation type="journal article" date="2011" name="Stand. Genomic Sci.">
        <title>Complete genome sequence of Marivirga tractuosa type strain (H-43).</title>
        <authorList>
            <person name="Pagani I."/>
            <person name="Chertkov O."/>
            <person name="Lapidus A."/>
            <person name="Lucas S."/>
            <person name="Del Rio T.G."/>
            <person name="Tice H."/>
            <person name="Copeland A."/>
            <person name="Cheng J.F."/>
            <person name="Nolan M."/>
            <person name="Saunders E."/>
            <person name="Pitluck S."/>
            <person name="Held B."/>
            <person name="Goodwin L."/>
            <person name="Liolios K."/>
            <person name="Ovchinikova G."/>
            <person name="Ivanova N."/>
            <person name="Mavromatis K."/>
            <person name="Pati A."/>
            <person name="Chen A."/>
            <person name="Palaniappan K."/>
            <person name="Land M."/>
            <person name="Hauser L."/>
            <person name="Jeffries C.D."/>
            <person name="Detter J.C."/>
            <person name="Han C."/>
            <person name="Tapia R."/>
            <person name="Ngatchou-Djao O.D."/>
            <person name="Rohde M."/>
            <person name="Goker M."/>
            <person name="Spring S."/>
            <person name="Sikorski J."/>
            <person name="Woyke T."/>
            <person name="Bristow J."/>
            <person name="Eisen J.A."/>
            <person name="Markowitz V."/>
            <person name="Hugenholtz P."/>
            <person name="Klenk H.P."/>
            <person name="Kyrpides N.C."/>
        </authorList>
    </citation>
    <scope>NUCLEOTIDE SEQUENCE [LARGE SCALE GENOMIC DNA]</scope>
    <source>
        <strain evidence="4">ATCC 23168 / DSM 4126 / NBRC 15989 / NCIMB 1408 / VKM B-1430 / H-43</strain>
    </source>
</reference>
<keyword evidence="3" id="KW-0808">Transferase</keyword>
<dbReference type="OrthoDB" id="9790710at2"/>
<dbReference type="Pfam" id="PF00534">
    <property type="entry name" value="Glycos_transf_1"/>
    <property type="match status" value="1"/>
</dbReference>
<sequence length="382" mass="43040">MLKNKKKIVLAYTADVSAILITGQVKYFQDKGYEVHIITKVAAKTRALVEREGGITHPIDFEREISLLKDIKSLFSSIRLLRQIKPTIVNAGTPKASLILMTASWLLRVPNRIYTCRGFRFETELGLKKQILKTLETVCGRFAHQIICISPSLKELAVSEGVFKEVKTVVLGKGSSNGINLEKFNRTKLNNSKLNKVITDYGINKDYFTIGYAGRLHPDKGLKELFLAYDMIKRMHSKVQLLLVGSLESDEIAHELKNRDLDKNLIYVGFQSSVEYFMANFDVLVLPSYREGFGNVLIQAAALGIPAITNNVTGCRDAVSDNFNGFIVPKKNVEKLAEKINLLIADLKLREKMSQNGISFSKQFSSQTIWRELETVYLNELV</sequence>
<dbReference type="STRING" id="643867.Ftrac_0578"/>
<dbReference type="EMBL" id="CP002349">
    <property type="protein sequence ID" value="ADR20582.1"/>
    <property type="molecule type" value="Genomic_DNA"/>
</dbReference>
<accession>E4TQ25</accession>
<dbReference type="RefSeq" id="WP_013452733.1">
    <property type="nucleotide sequence ID" value="NC_014759.1"/>
</dbReference>
<dbReference type="InterPro" id="IPR001296">
    <property type="entry name" value="Glyco_trans_1"/>
</dbReference>
<dbReference type="HOGENOM" id="CLU_009583_8_0_10"/>
<dbReference type="InterPro" id="IPR028098">
    <property type="entry name" value="Glyco_trans_4-like_N"/>
</dbReference>